<comment type="caution">
    <text evidence="2">The sequence shown here is derived from an EMBL/GenBank/DDBJ whole genome shotgun (WGS) entry which is preliminary data.</text>
</comment>
<dbReference type="Pfam" id="PF04307">
    <property type="entry name" value="YdjM"/>
    <property type="match status" value="1"/>
</dbReference>
<dbReference type="InterPro" id="IPR007404">
    <property type="entry name" value="YdjM-like"/>
</dbReference>
<organism evidence="2 3">
    <name type="scientific">Blastococcus deserti</name>
    <dbReference type="NCBI Taxonomy" id="2259033"/>
    <lineage>
        <taxon>Bacteria</taxon>
        <taxon>Bacillati</taxon>
        <taxon>Actinomycetota</taxon>
        <taxon>Actinomycetes</taxon>
        <taxon>Geodermatophilales</taxon>
        <taxon>Geodermatophilaceae</taxon>
        <taxon>Blastococcus</taxon>
    </lineage>
</organism>
<keyword evidence="2" id="KW-0378">Hydrolase</keyword>
<keyword evidence="1" id="KW-0472">Membrane</keyword>
<sequence length="165" mass="16946">MVLQVRSWPVPVVALLDEPAHLLTAWLVLSALPGERPRAWVPWALVGAVAIDVDHLPLYLSSADVAAPGGRPFSHSPATLAVLAVTAAGTRGRLRTAALGLAGGVVLHLLRDLATGPGVPLLWPLTDAGVRVPYAAYLAVLAAVAGVAAARRYGAARRPVSDPGG</sequence>
<protein>
    <submittedName>
        <fullName evidence="2">Metal-dependent hydrolase</fullName>
    </submittedName>
</protein>
<keyword evidence="1" id="KW-0812">Transmembrane</keyword>
<keyword evidence="3" id="KW-1185">Reference proteome</keyword>
<evidence type="ECO:0000313" key="2">
    <source>
        <dbReference type="EMBL" id="MFD2091539.1"/>
    </source>
</evidence>
<dbReference type="Proteomes" id="UP001597402">
    <property type="component" value="Unassembled WGS sequence"/>
</dbReference>
<dbReference type="GO" id="GO:0016787">
    <property type="term" value="F:hydrolase activity"/>
    <property type="evidence" value="ECO:0007669"/>
    <property type="project" value="UniProtKB-KW"/>
</dbReference>
<proteinExistence type="predicted"/>
<dbReference type="RefSeq" id="WP_376873926.1">
    <property type="nucleotide sequence ID" value="NZ_JBHUHP010000009.1"/>
</dbReference>
<evidence type="ECO:0000256" key="1">
    <source>
        <dbReference type="SAM" id="Phobius"/>
    </source>
</evidence>
<feature type="transmembrane region" description="Helical" evidence="1">
    <location>
        <begin position="134"/>
        <end position="150"/>
    </location>
</feature>
<reference evidence="3" key="1">
    <citation type="journal article" date="2019" name="Int. J. Syst. Evol. Microbiol.">
        <title>The Global Catalogue of Microorganisms (GCM) 10K type strain sequencing project: providing services to taxonomists for standard genome sequencing and annotation.</title>
        <authorList>
            <consortium name="The Broad Institute Genomics Platform"/>
            <consortium name="The Broad Institute Genome Sequencing Center for Infectious Disease"/>
            <person name="Wu L."/>
            <person name="Ma J."/>
        </authorList>
    </citation>
    <scope>NUCLEOTIDE SEQUENCE [LARGE SCALE GENOMIC DNA]</scope>
    <source>
        <strain evidence="3">JCM 3338</strain>
    </source>
</reference>
<evidence type="ECO:0000313" key="3">
    <source>
        <dbReference type="Proteomes" id="UP001597402"/>
    </source>
</evidence>
<keyword evidence="1" id="KW-1133">Transmembrane helix</keyword>
<gene>
    <name evidence="2" type="ORF">ACFSHS_08100</name>
</gene>
<accession>A0ABW4X8W5</accession>
<name>A0ABW4X8W5_9ACTN</name>
<dbReference type="EMBL" id="JBHUHP010000009">
    <property type="protein sequence ID" value="MFD2091539.1"/>
    <property type="molecule type" value="Genomic_DNA"/>
</dbReference>